<reference evidence="2 3" key="1">
    <citation type="journal article" date="2014" name="Genome Biol.">
        <title>Transcriptome and methylome profiling reveals relics of genome dominance in the mesopolyploid Brassica oleracea.</title>
        <authorList>
            <person name="Parkin I.A."/>
            <person name="Koh C."/>
            <person name="Tang H."/>
            <person name="Robinson S.J."/>
            <person name="Kagale S."/>
            <person name="Clarke W.E."/>
            <person name="Town C.D."/>
            <person name="Nixon J."/>
            <person name="Krishnakumar V."/>
            <person name="Bidwell S.L."/>
            <person name="Denoeud F."/>
            <person name="Belcram H."/>
            <person name="Links M.G."/>
            <person name="Just J."/>
            <person name="Clarke C."/>
            <person name="Bender T."/>
            <person name="Huebert T."/>
            <person name="Mason A.S."/>
            <person name="Pires J.C."/>
            <person name="Barker G."/>
            <person name="Moore J."/>
            <person name="Walley P.G."/>
            <person name="Manoli S."/>
            <person name="Batley J."/>
            <person name="Edwards D."/>
            <person name="Nelson M.N."/>
            <person name="Wang X."/>
            <person name="Paterson A.H."/>
            <person name="King G."/>
            <person name="Bancroft I."/>
            <person name="Chalhoub B."/>
            <person name="Sharpe A.G."/>
        </authorList>
    </citation>
    <scope>NUCLEOTIDE SEQUENCE</scope>
    <source>
        <strain evidence="2 3">cv. TO1000</strain>
    </source>
</reference>
<reference evidence="2" key="2">
    <citation type="submission" date="2015-03" db="UniProtKB">
        <authorList>
            <consortium name="EnsemblPlants"/>
        </authorList>
    </citation>
    <scope>IDENTIFICATION</scope>
</reference>
<name>A0A0D3BBI9_BRAOL</name>
<dbReference type="Pfam" id="PF04827">
    <property type="entry name" value="Plant_tran"/>
    <property type="match status" value="1"/>
</dbReference>
<dbReference type="InterPro" id="IPR006912">
    <property type="entry name" value="Harbinger_derived_prot"/>
</dbReference>
<dbReference type="HOGENOM" id="CLU_012390_5_4_1"/>
<accession>A0A0D3BBI9</accession>
<dbReference type="Proteomes" id="UP000032141">
    <property type="component" value="Chromosome C3"/>
</dbReference>
<dbReference type="EnsemblPlants" id="Bo3g068000.1">
    <property type="protein sequence ID" value="Bo3g068000.1"/>
    <property type="gene ID" value="Bo3g068000"/>
</dbReference>
<dbReference type="PANTHER" id="PTHR47150:SF5">
    <property type="entry name" value="OS07G0546750 PROTEIN"/>
    <property type="match status" value="1"/>
</dbReference>
<dbReference type="Gramene" id="Bo3g068000.1">
    <property type="protein sequence ID" value="Bo3g068000.1"/>
    <property type="gene ID" value="Bo3g068000"/>
</dbReference>
<proteinExistence type="predicted"/>
<feature type="region of interest" description="Disordered" evidence="1">
    <location>
        <begin position="65"/>
        <end position="84"/>
    </location>
</feature>
<feature type="region of interest" description="Disordered" evidence="1">
    <location>
        <begin position="356"/>
        <end position="390"/>
    </location>
</feature>
<evidence type="ECO:0000313" key="3">
    <source>
        <dbReference type="Proteomes" id="UP000032141"/>
    </source>
</evidence>
<sequence length="939" mass="107793">MDDYYHDRKVYHQGDTCRQGNGGSVLVWAKPKRIENQLFTSFSFSLAVIEYAIELSSTAHLLPADGSPPDSITEPQISSRASPLDGSPLDRLLPTFIAANRRFRDYDVDCVRECVLMFPSLLGEVRFDHEDCISKEIKEKQPFPPHLKLVWKVVNALVDRNPYSQSVGYMGLLYSQHESVNDGNSPYESFPSGSSQIPQFSSQQSVAPTPPTDPPVERGRRHKWTPVEDEMLISAWLNTSKDAIVGNNQKSGTFWKRVGDLFFATLCGGDCVESSQHLHYKQRWHKISNDTSKFCGAYATAERQISSGEHENDVLKVAHDIFFADQGSKFTLEHAWCVLRYEQKWLNLNNTKASDSSKRKTVESDSQTETTGVGEEEIRPEGVKAAKAKRNGSGKSVDYYTTVLELRKVDLDRKEKLQKLAILDTLLARTQPLSEAEEAAKNKLLADYSQPSQDETFGGAESDSDYNEVESLIQQDQAQLDQALIQRNQALIQQDQAQAFVYPPQPEVEFGFPQICYCGSEPKIATSRIEPGRRYYTCTNANDGECHVWKWWDEAVMEEMRARDRHTLQLAEKVDSLTFCSHHDTEQKLVRLENMAYFLQIPYIILVPRERKRRIFIEREREEGQDQLWNDYFSDTPKFPHNAFRRRFRMNKTLFLRIVHRLEQELDYFKPSQDATGRSSLTALQKCTAAIRQLAYGGGETTARKCLHHFTNGIIHLFGDEYLRRPTPEDLQRLLYIGEQRGFPGMVGSIDCTMNDLNILDRSPVFDDIINGIAPEVNLYVNGHTYHLAYYLTDEIYPDWATFIQCIRLPQTEKHSLFAKKQEAVRKDVERAFGVLQAKFAVVRNPSNLWDKHKIGNIMRACIILHNMIVEDERASRTQYVVPGFQESDMERFSVNMSSPVGNTMDRRTSVRNIQTHHNLKYDLIENIWVKFGHRPDNM</sequence>
<feature type="compositionally biased region" description="Low complexity" evidence="1">
    <location>
        <begin position="189"/>
        <end position="205"/>
    </location>
</feature>
<protein>
    <submittedName>
        <fullName evidence="2">Uncharacterized protein</fullName>
    </submittedName>
</protein>
<dbReference type="PANTHER" id="PTHR47150">
    <property type="entry name" value="OS12G0169200 PROTEIN"/>
    <property type="match status" value="1"/>
</dbReference>
<dbReference type="AlphaFoldDB" id="A0A0D3BBI9"/>
<evidence type="ECO:0000313" key="2">
    <source>
        <dbReference type="EnsemblPlants" id="Bo3g068000.1"/>
    </source>
</evidence>
<evidence type="ECO:0000256" key="1">
    <source>
        <dbReference type="SAM" id="MobiDB-lite"/>
    </source>
</evidence>
<feature type="region of interest" description="Disordered" evidence="1">
    <location>
        <begin position="183"/>
        <end position="220"/>
    </location>
</feature>
<organism evidence="2 3">
    <name type="scientific">Brassica oleracea var. oleracea</name>
    <dbReference type="NCBI Taxonomy" id="109376"/>
    <lineage>
        <taxon>Eukaryota</taxon>
        <taxon>Viridiplantae</taxon>
        <taxon>Streptophyta</taxon>
        <taxon>Embryophyta</taxon>
        <taxon>Tracheophyta</taxon>
        <taxon>Spermatophyta</taxon>
        <taxon>Magnoliopsida</taxon>
        <taxon>eudicotyledons</taxon>
        <taxon>Gunneridae</taxon>
        <taxon>Pentapetalae</taxon>
        <taxon>rosids</taxon>
        <taxon>malvids</taxon>
        <taxon>Brassicales</taxon>
        <taxon>Brassicaceae</taxon>
        <taxon>Brassiceae</taxon>
        <taxon>Brassica</taxon>
    </lineage>
</organism>
<keyword evidence="3" id="KW-1185">Reference proteome</keyword>
<feature type="region of interest" description="Disordered" evidence="1">
    <location>
        <begin position="446"/>
        <end position="466"/>
    </location>
</feature>